<dbReference type="GO" id="GO:0015293">
    <property type="term" value="F:symporter activity"/>
    <property type="evidence" value="ECO:0007669"/>
    <property type="project" value="TreeGrafter"/>
</dbReference>
<feature type="transmembrane region" description="Helical" evidence="12">
    <location>
        <begin position="73"/>
        <end position="91"/>
    </location>
</feature>
<name>A0A368ZYD2_9FLAO</name>
<keyword evidence="10" id="KW-0739">Sodium transport</keyword>
<feature type="transmembrane region" description="Helical" evidence="12">
    <location>
        <begin position="42"/>
        <end position="61"/>
    </location>
</feature>
<dbReference type="InterPro" id="IPR038377">
    <property type="entry name" value="Na/Glc_symporter_sf"/>
</dbReference>
<evidence type="ECO:0000256" key="8">
    <source>
        <dbReference type="ARBA" id="ARBA00023065"/>
    </source>
</evidence>
<evidence type="ECO:0000256" key="5">
    <source>
        <dbReference type="ARBA" id="ARBA00022692"/>
    </source>
</evidence>
<dbReference type="RefSeq" id="WP_114366527.1">
    <property type="nucleotide sequence ID" value="NZ_BHZF01000001.1"/>
</dbReference>
<dbReference type="InterPro" id="IPR001734">
    <property type="entry name" value="Na/solute_symporter"/>
</dbReference>
<keyword evidence="7" id="KW-0915">Sodium</keyword>
<feature type="transmembrane region" description="Helical" evidence="12">
    <location>
        <begin position="6"/>
        <end position="22"/>
    </location>
</feature>
<dbReference type="EMBL" id="QPJS01000006">
    <property type="protein sequence ID" value="RCX01943.1"/>
    <property type="molecule type" value="Genomic_DNA"/>
</dbReference>
<comment type="caution">
    <text evidence="13">The sequence shown here is derived from an EMBL/GenBank/DDBJ whole genome shotgun (WGS) entry which is preliminary data.</text>
</comment>
<dbReference type="AlphaFoldDB" id="A0A368ZYD2"/>
<dbReference type="Proteomes" id="UP000253517">
    <property type="component" value="Unassembled WGS sequence"/>
</dbReference>
<evidence type="ECO:0000256" key="10">
    <source>
        <dbReference type="ARBA" id="ARBA00023201"/>
    </source>
</evidence>
<reference evidence="13 14" key="1">
    <citation type="submission" date="2018-07" db="EMBL/GenBank/DDBJ databases">
        <title>Genomic Encyclopedia of Type Strains, Phase IV (KMG-IV): sequencing the most valuable type-strain genomes for metagenomic binning, comparative biology and taxonomic classification.</title>
        <authorList>
            <person name="Goeker M."/>
        </authorList>
    </citation>
    <scope>NUCLEOTIDE SEQUENCE [LARGE SCALE GENOMIC DNA]</scope>
    <source>
        <strain evidence="13 14">DSM 21410</strain>
    </source>
</reference>
<dbReference type="GO" id="GO:0005886">
    <property type="term" value="C:plasma membrane"/>
    <property type="evidence" value="ECO:0007669"/>
    <property type="project" value="UniProtKB-SubCell"/>
</dbReference>
<evidence type="ECO:0000256" key="7">
    <source>
        <dbReference type="ARBA" id="ARBA00023053"/>
    </source>
</evidence>
<comment type="subcellular location">
    <subcellularLocation>
        <location evidence="1">Cell membrane</location>
        <topology evidence="1">Multi-pass membrane protein</topology>
    </subcellularLocation>
</comment>
<evidence type="ECO:0000256" key="12">
    <source>
        <dbReference type="SAM" id="Phobius"/>
    </source>
</evidence>
<feature type="transmembrane region" description="Helical" evidence="12">
    <location>
        <begin position="138"/>
        <end position="166"/>
    </location>
</feature>
<dbReference type="Pfam" id="PF00474">
    <property type="entry name" value="SSF"/>
    <property type="match status" value="2"/>
</dbReference>
<keyword evidence="6 12" id="KW-1133">Transmembrane helix</keyword>
<feature type="transmembrane region" description="Helical" evidence="12">
    <location>
        <begin position="445"/>
        <end position="464"/>
    </location>
</feature>
<feature type="transmembrane region" description="Helical" evidence="12">
    <location>
        <begin position="178"/>
        <end position="198"/>
    </location>
</feature>
<dbReference type="Gene3D" id="1.20.1730.10">
    <property type="entry name" value="Sodium/glucose cotransporter"/>
    <property type="match status" value="1"/>
</dbReference>
<evidence type="ECO:0000256" key="11">
    <source>
        <dbReference type="RuleBase" id="RU362091"/>
    </source>
</evidence>
<evidence type="ECO:0000256" key="2">
    <source>
        <dbReference type="ARBA" id="ARBA00006434"/>
    </source>
</evidence>
<keyword evidence="9 12" id="KW-0472">Membrane</keyword>
<feature type="transmembrane region" description="Helical" evidence="12">
    <location>
        <begin position="112"/>
        <end position="132"/>
    </location>
</feature>
<organism evidence="13 14">
    <name type="scientific">Schleiferia thermophila</name>
    <dbReference type="NCBI Taxonomy" id="884107"/>
    <lineage>
        <taxon>Bacteria</taxon>
        <taxon>Pseudomonadati</taxon>
        <taxon>Bacteroidota</taxon>
        <taxon>Flavobacteriia</taxon>
        <taxon>Flavobacteriales</taxon>
        <taxon>Schleiferiaceae</taxon>
        <taxon>Schleiferia</taxon>
    </lineage>
</organism>
<feature type="transmembrane region" description="Helical" evidence="12">
    <location>
        <begin position="470"/>
        <end position="492"/>
    </location>
</feature>
<feature type="transmembrane region" description="Helical" evidence="12">
    <location>
        <begin position="529"/>
        <end position="549"/>
    </location>
</feature>
<dbReference type="PANTHER" id="PTHR42985">
    <property type="entry name" value="SODIUM-COUPLED MONOCARBOXYLATE TRANSPORTER"/>
    <property type="match status" value="1"/>
</dbReference>
<gene>
    <name evidence="13" type="ORF">DES35_10642</name>
</gene>
<proteinExistence type="inferred from homology"/>
<keyword evidence="14" id="KW-1185">Reference proteome</keyword>
<keyword evidence="5 12" id="KW-0812">Transmembrane</keyword>
<feature type="transmembrane region" description="Helical" evidence="12">
    <location>
        <begin position="230"/>
        <end position="249"/>
    </location>
</feature>
<evidence type="ECO:0000313" key="14">
    <source>
        <dbReference type="Proteomes" id="UP000253517"/>
    </source>
</evidence>
<evidence type="ECO:0000256" key="6">
    <source>
        <dbReference type="ARBA" id="ARBA00022989"/>
    </source>
</evidence>
<dbReference type="PROSITE" id="PS50283">
    <property type="entry name" value="NA_SOLUT_SYMP_3"/>
    <property type="match status" value="1"/>
</dbReference>
<feature type="transmembrane region" description="Helical" evidence="12">
    <location>
        <begin position="499"/>
        <end position="517"/>
    </location>
</feature>
<dbReference type="InterPro" id="IPR051163">
    <property type="entry name" value="Sodium:Solute_Symporter_SSF"/>
</dbReference>
<feature type="transmembrane region" description="Helical" evidence="12">
    <location>
        <begin position="389"/>
        <end position="407"/>
    </location>
</feature>
<evidence type="ECO:0000313" key="13">
    <source>
        <dbReference type="EMBL" id="RCX01943.1"/>
    </source>
</evidence>
<feature type="transmembrane region" description="Helical" evidence="12">
    <location>
        <begin position="270"/>
        <end position="295"/>
    </location>
</feature>
<evidence type="ECO:0000256" key="4">
    <source>
        <dbReference type="ARBA" id="ARBA00022475"/>
    </source>
</evidence>
<comment type="similarity">
    <text evidence="2 11">Belongs to the sodium:solute symporter (SSF) (TC 2.A.21) family.</text>
</comment>
<protein>
    <submittedName>
        <fullName evidence="13">SSS family transporter</fullName>
    </submittedName>
</protein>
<evidence type="ECO:0000256" key="3">
    <source>
        <dbReference type="ARBA" id="ARBA00022448"/>
    </source>
</evidence>
<keyword evidence="3" id="KW-0813">Transport</keyword>
<evidence type="ECO:0000256" key="1">
    <source>
        <dbReference type="ARBA" id="ARBA00004651"/>
    </source>
</evidence>
<dbReference type="GO" id="GO:0006814">
    <property type="term" value="P:sodium ion transport"/>
    <property type="evidence" value="ECO:0007669"/>
    <property type="project" value="UniProtKB-KW"/>
</dbReference>
<accession>A0A368ZYD2</accession>
<keyword evidence="4" id="KW-1003">Cell membrane</keyword>
<evidence type="ECO:0000256" key="9">
    <source>
        <dbReference type="ARBA" id="ARBA00023136"/>
    </source>
</evidence>
<sequence length="557" mass="62395">MNWIDWLVIFISIGFIVGYGAWKTRKVASSGDFHRGTNTSWLTVGLSVMATQASAITFLSAPGLGYESGLRFVQFYFGLPIAVWFISRFFIDEYYKSRVITAYEYLERKFDLKIRLFTAFLFLIQRGLAAGITIYAPAIVLCVLFGWDLVTTCVVVGLAVIVYTVSGGTRAVSITGKWQMAVIFLSLFVVTGILIYSISGTASLKLFLEAAHLNGKLQLLDWSFDPSTRYTVWSGLLGGFFLSLSYFGTDQSQVQRYLSGSNVRVARKGLYFNGLLKIPMQLFILFIGVLVWMFFSFADAPMVFNPSLRNQIQLQNHPELRRLENQYSELKNQLKDYVKNNSAQPEAIASLSAAIASVKQEYLEQYAFLSDTKPPKDTNFIFLHYVVHYLPHGLIGLVVVMVVSAAMSSTAGELNALATTTMIDYLDRLGIIGPNSKYHLLCSRVVTFFWGLLAIAFAIIASLFDNLIEMVNILGSLFYGTILGIFLVAFFVKKTSAPFLLLTASVAQMGILGLHFLQHKFPGLTVEYLWYNLLASLFVFLSNLFFSVLNRKSSIFE</sequence>
<keyword evidence="8" id="KW-0406">Ion transport</keyword>
<dbReference type="PANTHER" id="PTHR42985:SF40">
    <property type="entry name" value="LD47995P-RELATED"/>
    <property type="match status" value="1"/>
</dbReference>